<evidence type="ECO:0000313" key="2">
    <source>
        <dbReference type="Proteomes" id="UP001164929"/>
    </source>
</evidence>
<dbReference type="AlphaFoldDB" id="A0AAD6QIH0"/>
<keyword evidence="2" id="KW-1185">Reference proteome</keyword>
<sequence>MNHFWHGMRKRLALWIASREPKTKSPVHWKRTKLQELPGLRIPNSKMSWMKKTMLWFSLLKRTRTS</sequence>
<protein>
    <submittedName>
        <fullName evidence="1">Uncharacterized protein</fullName>
    </submittedName>
</protein>
<comment type="caution">
    <text evidence="1">The sequence shown here is derived from an EMBL/GenBank/DDBJ whole genome shotgun (WGS) entry which is preliminary data.</text>
</comment>
<dbReference type="EMBL" id="JAQIZT010000007">
    <property type="protein sequence ID" value="KAJ6990955.1"/>
    <property type="molecule type" value="Genomic_DNA"/>
</dbReference>
<gene>
    <name evidence="1" type="ORF">NC653_019254</name>
</gene>
<dbReference type="Proteomes" id="UP001164929">
    <property type="component" value="Chromosome 7"/>
</dbReference>
<organism evidence="1 2">
    <name type="scientific">Populus alba x Populus x berolinensis</name>
    <dbReference type="NCBI Taxonomy" id="444605"/>
    <lineage>
        <taxon>Eukaryota</taxon>
        <taxon>Viridiplantae</taxon>
        <taxon>Streptophyta</taxon>
        <taxon>Embryophyta</taxon>
        <taxon>Tracheophyta</taxon>
        <taxon>Spermatophyta</taxon>
        <taxon>Magnoliopsida</taxon>
        <taxon>eudicotyledons</taxon>
        <taxon>Gunneridae</taxon>
        <taxon>Pentapetalae</taxon>
        <taxon>rosids</taxon>
        <taxon>fabids</taxon>
        <taxon>Malpighiales</taxon>
        <taxon>Salicaceae</taxon>
        <taxon>Saliceae</taxon>
        <taxon>Populus</taxon>
    </lineage>
</organism>
<proteinExistence type="predicted"/>
<evidence type="ECO:0000313" key="1">
    <source>
        <dbReference type="EMBL" id="KAJ6990955.1"/>
    </source>
</evidence>
<accession>A0AAD6QIH0</accession>
<reference evidence="1" key="1">
    <citation type="journal article" date="2023" name="Mol. Ecol. Resour.">
        <title>Chromosome-level genome assembly of a triploid poplar Populus alba 'Berolinensis'.</title>
        <authorList>
            <person name="Chen S."/>
            <person name="Yu Y."/>
            <person name="Wang X."/>
            <person name="Wang S."/>
            <person name="Zhang T."/>
            <person name="Zhou Y."/>
            <person name="He R."/>
            <person name="Meng N."/>
            <person name="Wang Y."/>
            <person name="Liu W."/>
            <person name="Liu Z."/>
            <person name="Liu J."/>
            <person name="Guo Q."/>
            <person name="Huang H."/>
            <person name="Sederoff R.R."/>
            <person name="Wang G."/>
            <person name="Qu G."/>
            <person name="Chen S."/>
        </authorList>
    </citation>
    <scope>NUCLEOTIDE SEQUENCE</scope>
    <source>
        <strain evidence="1">SC-2020</strain>
    </source>
</reference>
<name>A0AAD6QIH0_9ROSI</name>